<dbReference type="EMBL" id="FOVC01000002">
    <property type="protein sequence ID" value="SFN12830.1"/>
    <property type="molecule type" value="Genomic_DNA"/>
</dbReference>
<dbReference type="AlphaFoldDB" id="A0A1I4WHT5"/>
<dbReference type="Proteomes" id="UP000242222">
    <property type="component" value="Unassembled WGS sequence"/>
</dbReference>
<accession>A0A1I4WHT5</accession>
<evidence type="ECO:0000313" key="1">
    <source>
        <dbReference type="EMBL" id="SFN12830.1"/>
    </source>
</evidence>
<organism evidence="1 2">
    <name type="scientific">Izhakiella capsodis</name>
    <dbReference type="NCBI Taxonomy" id="1367852"/>
    <lineage>
        <taxon>Bacteria</taxon>
        <taxon>Pseudomonadati</taxon>
        <taxon>Pseudomonadota</taxon>
        <taxon>Gammaproteobacteria</taxon>
        <taxon>Enterobacterales</taxon>
        <taxon>Erwiniaceae</taxon>
        <taxon>Izhakiella</taxon>
    </lineage>
</organism>
<gene>
    <name evidence="1" type="ORF">SAMN05216516_102493</name>
</gene>
<reference evidence="2" key="1">
    <citation type="submission" date="2016-10" db="EMBL/GenBank/DDBJ databases">
        <authorList>
            <person name="Varghese N."/>
            <person name="Submissions S."/>
        </authorList>
    </citation>
    <scope>NUCLEOTIDE SEQUENCE [LARGE SCALE GENOMIC DNA]</scope>
    <source>
        <strain evidence="2">N6PO6</strain>
    </source>
</reference>
<proteinExistence type="predicted"/>
<dbReference type="RefSeq" id="WP_092876068.1">
    <property type="nucleotide sequence ID" value="NZ_FOVC01000002.1"/>
</dbReference>
<evidence type="ECO:0000313" key="2">
    <source>
        <dbReference type="Proteomes" id="UP000242222"/>
    </source>
</evidence>
<protein>
    <submittedName>
        <fullName evidence="1">Uncharacterized protein</fullName>
    </submittedName>
</protein>
<name>A0A1I4WHT5_9GAMM</name>
<sequence>MTISRHAGIQARALFRIDHGNGYSGKLPGGLLKDNLLPVQKRLSIDLKRLQIDAHPLSTAHNISMDEFFAQAMEGDTIQLYNPRATSSLHGMNSRCN</sequence>
<keyword evidence="2" id="KW-1185">Reference proteome</keyword>
<dbReference type="OrthoDB" id="6183301at2"/>